<evidence type="ECO:0000313" key="6">
    <source>
        <dbReference type="Proteomes" id="UP000634136"/>
    </source>
</evidence>
<dbReference type="InterPro" id="IPR002885">
    <property type="entry name" value="PPR_rpt"/>
</dbReference>
<dbReference type="PROSITE" id="PS51375">
    <property type="entry name" value="PPR"/>
    <property type="match status" value="6"/>
</dbReference>
<feature type="repeat" description="PPR" evidence="3">
    <location>
        <begin position="468"/>
        <end position="502"/>
    </location>
</feature>
<dbReference type="InterPro" id="IPR011990">
    <property type="entry name" value="TPR-like_helical_dom_sf"/>
</dbReference>
<dbReference type="PANTHER" id="PTHR47941">
    <property type="entry name" value="PENTATRICOPEPTIDE REPEAT-CONTAINING PROTEIN 3, MITOCHONDRIAL"/>
    <property type="match status" value="1"/>
</dbReference>
<accession>A0A834TE96</accession>
<sequence>MKRAVAPNLAVRISKALISASNHTKPTRSWSPCMEHTLHKLGCRNLLTPSLVATIIDPFLLPHHSLAFGFFNWATQQPGFTHTPLTYQCILKSLSLSRQFNAIDSLLKQARDLKFSIHPSVYRSIIASQIIGKRTHDAFSIFGQVSHLSPEIGSETCNSLLAALASDGYLDSAQKVFGEMNLRNVPFSTLGFGVFIWRLCKEGELKEVLTLLEEVKECNSGINGSVVAVLITHGLCHASRVSEAFWMLDELRNKGWKPDFMAYRIVAVAFQSMGNVVDKEKVLKKKRKLGVAPRANDYKDMIIALISERRMSEAKELGEIIVSGNFPIEDDVLNILVGSVSTIDPDSAIVFFNFMVGNERFPTLLTLSNLSRNLCRHGKIDELLEVYQVLNSHNFFKDLESYNVMLSFLCKAGRVKEGYGVIQEMKKKRLGPDVSSYNYIIEACCKEDLLRPAKKLWDDMFASECCGNLKTYNILIRKFCEVGQIEEAQRLFLHMLEKGLSPDAATYTSLLEGLCQETKLEEAFELYNRSAKQDIMLARDILNTFLLSLCKKGHLIAASKFICSLSHELGGAESHLILLKCLADSREIPIAMEHLKWVQERSPSMLEDIRTGLLASLSSVSCPQPILQFLQMIKETSDCLINIICSNKPVQEFSLTIKPEDKAEKECLLRRSQAKEEGNTVAANFNDKYDGGTERGEVVGLWVPNPNPEPRPRKGSLPKKQLRGCPTDFWCVCVL</sequence>
<comment type="caution">
    <text evidence="5">The sequence shown here is derived from an EMBL/GenBank/DDBJ whole genome shotgun (WGS) entry which is preliminary data.</text>
</comment>
<gene>
    <name evidence="5" type="ORF">G2W53_024847</name>
</gene>
<dbReference type="NCBIfam" id="TIGR00756">
    <property type="entry name" value="PPR"/>
    <property type="match status" value="4"/>
</dbReference>
<proteinExistence type="inferred from homology"/>
<dbReference type="Gene3D" id="1.25.40.10">
    <property type="entry name" value="Tetratricopeptide repeat domain"/>
    <property type="match status" value="4"/>
</dbReference>
<evidence type="ECO:0000256" key="2">
    <source>
        <dbReference type="ARBA" id="ARBA00022737"/>
    </source>
</evidence>
<keyword evidence="6" id="KW-1185">Reference proteome</keyword>
<feature type="repeat" description="PPR" evidence="3">
    <location>
        <begin position="433"/>
        <end position="467"/>
    </location>
</feature>
<evidence type="ECO:0000256" key="3">
    <source>
        <dbReference type="PROSITE-ProRule" id="PRU00708"/>
    </source>
</evidence>
<dbReference type="Pfam" id="PF01535">
    <property type="entry name" value="PPR"/>
    <property type="match status" value="3"/>
</dbReference>
<dbReference type="SUPFAM" id="SSF81901">
    <property type="entry name" value="HCP-like"/>
    <property type="match status" value="1"/>
</dbReference>
<feature type="region of interest" description="Disordered" evidence="4">
    <location>
        <begin position="697"/>
        <end position="719"/>
    </location>
</feature>
<organism evidence="5 6">
    <name type="scientific">Senna tora</name>
    <dbReference type="NCBI Taxonomy" id="362788"/>
    <lineage>
        <taxon>Eukaryota</taxon>
        <taxon>Viridiplantae</taxon>
        <taxon>Streptophyta</taxon>
        <taxon>Embryophyta</taxon>
        <taxon>Tracheophyta</taxon>
        <taxon>Spermatophyta</taxon>
        <taxon>Magnoliopsida</taxon>
        <taxon>eudicotyledons</taxon>
        <taxon>Gunneridae</taxon>
        <taxon>Pentapetalae</taxon>
        <taxon>rosids</taxon>
        <taxon>fabids</taxon>
        <taxon>Fabales</taxon>
        <taxon>Fabaceae</taxon>
        <taxon>Caesalpinioideae</taxon>
        <taxon>Cassia clade</taxon>
        <taxon>Senna</taxon>
    </lineage>
</organism>
<dbReference type="Pfam" id="PF13041">
    <property type="entry name" value="PPR_2"/>
    <property type="match status" value="2"/>
</dbReference>
<dbReference type="AlphaFoldDB" id="A0A834TE96"/>
<feature type="repeat" description="PPR" evidence="3">
    <location>
        <begin position="224"/>
        <end position="258"/>
    </location>
</feature>
<reference evidence="5" key="1">
    <citation type="submission" date="2020-09" db="EMBL/GenBank/DDBJ databases">
        <title>Genome-Enabled Discovery of Anthraquinone Biosynthesis in Senna tora.</title>
        <authorList>
            <person name="Kang S.-H."/>
            <person name="Pandey R.P."/>
            <person name="Lee C.-M."/>
            <person name="Sim J.-S."/>
            <person name="Jeong J.-T."/>
            <person name="Choi B.-S."/>
            <person name="Jung M."/>
            <person name="Ginzburg D."/>
            <person name="Zhao K."/>
            <person name="Won S.Y."/>
            <person name="Oh T.-J."/>
            <person name="Yu Y."/>
            <person name="Kim N.-H."/>
            <person name="Lee O.R."/>
            <person name="Lee T.-H."/>
            <person name="Bashyal P."/>
            <person name="Kim T.-S."/>
            <person name="Lee W.-H."/>
            <person name="Kawkins C."/>
            <person name="Kim C.-K."/>
            <person name="Kim J.S."/>
            <person name="Ahn B.O."/>
            <person name="Rhee S.Y."/>
            <person name="Sohng J.K."/>
        </authorList>
    </citation>
    <scope>NUCLEOTIDE SEQUENCE</scope>
    <source>
        <tissue evidence="5">Leaf</tissue>
    </source>
</reference>
<keyword evidence="2" id="KW-0677">Repeat</keyword>
<evidence type="ECO:0000256" key="4">
    <source>
        <dbReference type="SAM" id="MobiDB-lite"/>
    </source>
</evidence>
<dbReference type="Proteomes" id="UP000634136">
    <property type="component" value="Unassembled WGS sequence"/>
</dbReference>
<name>A0A834TE96_9FABA</name>
<evidence type="ECO:0000313" key="5">
    <source>
        <dbReference type="EMBL" id="KAF7819392.1"/>
    </source>
</evidence>
<feature type="repeat" description="PPR" evidence="3">
    <location>
        <begin position="398"/>
        <end position="432"/>
    </location>
</feature>
<feature type="repeat" description="PPR" evidence="3">
    <location>
        <begin position="503"/>
        <end position="537"/>
    </location>
</feature>
<feature type="repeat" description="PPR" evidence="3">
    <location>
        <begin position="153"/>
        <end position="187"/>
    </location>
</feature>
<comment type="similarity">
    <text evidence="1">Belongs to the PPR family. P subfamily.</text>
</comment>
<evidence type="ECO:0000256" key="1">
    <source>
        <dbReference type="ARBA" id="ARBA00007626"/>
    </source>
</evidence>
<dbReference type="OrthoDB" id="185373at2759"/>
<protein>
    <submittedName>
        <fullName evidence="5">Pentatricopeptide repeat-containing protein</fullName>
    </submittedName>
</protein>
<dbReference type="EMBL" id="JAAIUW010000008">
    <property type="protein sequence ID" value="KAF7819392.1"/>
    <property type="molecule type" value="Genomic_DNA"/>
</dbReference>